<gene>
    <name evidence="3" type="ORF">L2764_23415</name>
</gene>
<organism evidence="3 4">
    <name type="scientific">Shewanella surugensis</name>
    <dbReference type="NCBI Taxonomy" id="212020"/>
    <lineage>
        <taxon>Bacteria</taxon>
        <taxon>Pseudomonadati</taxon>
        <taxon>Pseudomonadota</taxon>
        <taxon>Gammaproteobacteria</taxon>
        <taxon>Alteromonadales</taxon>
        <taxon>Shewanellaceae</taxon>
        <taxon>Shewanella</taxon>
    </lineage>
</organism>
<comment type="caution">
    <text evidence="3">The sequence shown here is derived from an EMBL/GenBank/DDBJ whole genome shotgun (WGS) entry which is preliminary data.</text>
</comment>
<accession>A0ABT0LI09</accession>
<dbReference type="InterPro" id="IPR036568">
    <property type="entry name" value="GGCT-like_sf"/>
</dbReference>
<evidence type="ECO:0000313" key="4">
    <source>
        <dbReference type="Proteomes" id="UP001203423"/>
    </source>
</evidence>
<dbReference type="InterPro" id="IPR013024">
    <property type="entry name" value="GGCT-like"/>
</dbReference>
<keyword evidence="4" id="KW-1185">Reference proteome</keyword>
<dbReference type="EMBL" id="JAKIKS010000147">
    <property type="protein sequence ID" value="MCL1127342.1"/>
    <property type="molecule type" value="Genomic_DNA"/>
</dbReference>
<evidence type="ECO:0000256" key="1">
    <source>
        <dbReference type="ARBA" id="ARBA00012344"/>
    </source>
</evidence>
<reference evidence="3 4" key="1">
    <citation type="submission" date="2022-01" db="EMBL/GenBank/DDBJ databases">
        <title>Whole genome-based taxonomy of the Shewanellaceae.</title>
        <authorList>
            <person name="Martin-Rodriguez A.J."/>
        </authorList>
    </citation>
    <scope>NUCLEOTIDE SEQUENCE [LARGE SCALE GENOMIC DNA]</scope>
    <source>
        <strain evidence="3 4">DSM 17177</strain>
    </source>
</reference>
<dbReference type="InterPro" id="IPR006840">
    <property type="entry name" value="ChaC"/>
</dbReference>
<sequence>MSKKKKWALTRDTLKSQPLPEWLQERIDSGELSLLDEEARQALLEQTLSSYLKDQPLWIFAYGSLMWNPTFHFDQVEPCTLDGFHRKFCIRDVIARGTSAVPALMLGIEEGGKCEGLGYQIPVGEVKNELELLWNREMLTGVYVPTWVEIITSSKEVLPALTFTMNKSHDNYLPGLSRAQVSHSLGIASGPLGQNSDYLFQLVDRLSELGIHDVAMSELKQALGK</sequence>
<dbReference type="CDD" id="cd06661">
    <property type="entry name" value="GGCT_like"/>
    <property type="match status" value="1"/>
</dbReference>
<dbReference type="EC" id="4.3.2.7" evidence="1"/>
<keyword evidence="2" id="KW-0456">Lyase</keyword>
<dbReference type="Pfam" id="PF04752">
    <property type="entry name" value="ChaC"/>
    <property type="match status" value="1"/>
</dbReference>
<evidence type="ECO:0000313" key="3">
    <source>
        <dbReference type="EMBL" id="MCL1127342.1"/>
    </source>
</evidence>
<proteinExistence type="predicted"/>
<evidence type="ECO:0000256" key="2">
    <source>
        <dbReference type="ARBA" id="ARBA00023239"/>
    </source>
</evidence>
<dbReference type="PANTHER" id="PTHR12192">
    <property type="entry name" value="CATION TRANSPORT PROTEIN CHAC-RELATED"/>
    <property type="match status" value="1"/>
</dbReference>
<dbReference type="SUPFAM" id="SSF110857">
    <property type="entry name" value="Gamma-glutamyl cyclotransferase-like"/>
    <property type="match status" value="1"/>
</dbReference>
<dbReference type="Proteomes" id="UP001203423">
    <property type="component" value="Unassembled WGS sequence"/>
</dbReference>
<dbReference type="PANTHER" id="PTHR12192:SF2">
    <property type="entry name" value="GLUTATHIONE-SPECIFIC GAMMA-GLUTAMYLCYCLOTRANSFERASE 2"/>
    <property type="match status" value="1"/>
</dbReference>
<name>A0ABT0LI09_9GAMM</name>
<dbReference type="Gene3D" id="3.10.490.10">
    <property type="entry name" value="Gamma-glutamyl cyclotransferase-like"/>
    <property type="match status" value="1"/>
</dbReference>
<protein>
    <recommendedName>
        <fullName evidence="1">glutathione-specific gamma-glutamylcyclotransferase</fullName>
        <ecNumber evidence="1">4.3.2.7</ecNumber>
    </recommendedName>
</protein>
<dbReference type="RefSeq" id="WP_248942748.1">
    <property type="nucleotide sequence ID" value="NZ_JAKIKS010000147.1"/>
</dbReference>